<keyword evidence="1" id="KW-0472">Membrane</keyword>
<gene>
    <name evidence="2" type="ORF">METZ01_LOCUS174289</name>
</gene>
<accession>A0A382C5R0</accession>
<feature type="transmembrane region" description="Helical" evidence="1">
    <location>
        <begin position="47"/>
        <end position="66"/>
    </location>
</feature>
<protein>
    <submittedName>
        <fullName evidence="2">Uncharacterized protein</fullName>
    </submittedName>
</protein>
<keyword evidence="1" id="KW-1133">Transmembrane helix</keyword>
<sequence length="69" mass="8205">MFKLIKDLNENFISNMQWYDVGLVKLAVFISTLLLAKYVNILLQAPWYWYVLLFLIVSSRPLYLAFKKS</sequence>
<organism evidence="2">
    <name type="scientific">marine metagenome</name>
    <dbReference type="NCBI Taxonomy" id="408172"/>
    <lineage>
        <taxon>unclassified sequences</taxon>
        <taxon>metagenomes</taxon>
        <taxon>ecological metagenomes</taxon>
    </lineage>
</organism>
<dbReference type="AlphaFoldDB" id="A0A382C5R0"/>
<evidence type="ECO:0000256" key="1">
    <source>
        <dbReference type="SAM" id="Phobius"/>
    </source>
</evidence>
<evidence type="ECO:0000313" key="2">
    <source>
        <dbReference type="EMBL" id="SVB21435.1"/>
    </source>
</evidence>
<name>A0A382C5R0_9ZZZZ</name>
<feature type="transmembrane region" description="Helical" evidence="1">
    <location>
        <begin position="21"/>
        <end position="41"/>
    </location>
</feature>
<dbReference type="EMBL" id="UINC01032943">
    <property type="protein sequence ID" value="SVB21435.1"/>
    <property type="molecule type" value="Genomic_DNA"/>
</dbReference>
<keyword evidence="1" id="KW-0812">Transmembrane</keyword>
<proteinExistence type="predicted"/>
<reference evidence="2" key="1">
    <citation type="submission" date="2018-05" db="EMBL/GenBank/DDBJ databases">
        <authorList>
            <person name="Lanie J.A."/>
            <person name="Ng W.-L."/>
            <person name="Kazmierczak K.M."/>
            <person name="Andrzejewski T.M."/>
            <person name="Davidsen T.M."/>
            <person name="Wayne K.J."/>
            <person name="Tettelin H."/>
            <person name="Glass J.I."/>
            <person name="Rusch D."/>
            <person name="Podicherti R."/>
            <person name="Tsui H.-C.T."/>
            <person name="Winkler M.E."/>
        </authorList>
    </citation>
    <scope>NUCLEOTIDE SEQUENCE</scope>
</reference>